<dbReference type="InParanoid" id="A0A165QQC1"/>
<keyword evidence="2" id="KW-1185">Reference proteome</keyword>
<evidence type="ECO:0000313" key="2">
    <source>
        <dbReference type="Proteomes" id="UP000076761"/>
    </source>
</evidence>
<dbReference type="AlphaFoldDB" id="A0A165QQC1"/>
<protein>
    <submittedName>
        <fullName evidence="1">Uncharacterized protein</fullName>
    </submittedName>
</protein>
<organism evidence="1 2">
    <name type="scientific">Neolentinus lepideus HHB14362 ss-1</name>
    <dbReference type="NCBI Taxonomy" id="1314782"/>
    <lineage>
        <taxon>Eukaryota</taxon>
        <taxon>Fungi</taxon>
        <taxon>Dikarya</taxon>
        <taxon>Basidiomycota</taxon>
        <taxon>Agaricomycotina</taxon>
        <taxon>Agaricomycetes</taxon>
        <taxon>Gloeophyllales</taxon>
        <taxon>Gloeophyllaceae</taxon>
        <taxon>Neolentinus</taxon>
    </lineage>
</organism>
<evidence type="ECO:0000313" key="1">
    <source>
        <dbReference type="EMBL" id="KZT22732.1"/>
    </source>
</evidence>
<name>A0A165QQC1_9AGAM</name>
<sequence length="56" mass="6211">MGYLTRLRHQKSSNLSDLPLSHSSLNPLQILTVGCHRCVLKIYASSLVTGVVYVKI</sequence>
<reference evidence="1 2" key="1">
    <citation type="journal article" date="2016" name="Mol. Biol. Evol.">
        <title>Comparative Genomics of Early-Diverging Mushroom-Forming Fungi Provides Insights into the Origins of Lignocellulose Decay Capabilities.</title>
        <authorList>
            <person name="Nagy L.G."/>
            <person name="Riley R."/>
            <person name="Tritt A."/>
            <person name="Adam C."/>
            <person name="Daum C."/>
            <person name="Floudas D."/>
            <person name="Sun H."/>
            <person name="Yadav J.S."/>
            <person name="Pangilinan J."/>
            <person name="Larsson K.H."/>
            <person name="Matsuura K."/>
            <person name="Barry K."/>
            <person name="Labutti K."/>
            <person name="Kuo R."/>
            <person name="Ohm R.A."/>
            <person name="Bhattacharya S.S."/>
            <person name="Shirouzu T."/>
            <person name="Yoshinaga Y."/>
            <person name="Martin F.M."/>
            <person name="Grigoriev I.V."/>
            <person name="Hibbett D.S."/>
        </authorList>
    </citation>
    <scope>NUCLEOTIDE SEQUENCE [LARGE SCALE GENOMIC DNA]</scope>
    <source>
        <strain evidence="1 2">HHB14362 ss-1</strain>
    </source>
</reference>
<accession>A0A165QQC1</accession>
<dbReference type="Proteomes" id="UP000076761">
    <property type="component" value="Unassembled WGS sequence"/>
</dbReference>
<proteinExistence type="predicted"/>
<dbReference type="EMBL" id="KV425592">
    <property type="protein sequence ID" value="KZT22732.1"/>
    <property type="molecule type" value="Genomic_DNA"/>
</dbReference>
<gene>
    <name evidence="1" type="ORF">NEOLEDRAFT_1137512</name>
</gene>
<dbReference type="PROSITE" id="PS51257">
    <property type="entry name" value="PROKAR_LIPOPROTEIN"/>
    <property type="match status" value="1"/>
</dbReference>